<dbReference type="RefSeq" id="WP_221861481.1">
    <property type="nucleotide sequence ID" value="NZ_JAIKTU010000009.1"/>
</dbReference>
<comment type="caution">
    <text evidence="3">The sequence shown here is derived from an EMBL/GenBank/DDBJ whole genome shotgun (WGS) entry which is preliminary data.</text>
</comment>
<accession>A0ABS7L0C7</accession>
<organism evidence="3 4">
    <name type="scientific">Clostridium sardiniense</name>
    <name type="common">Clostridium absonum</name>
    <dbReference type="NCBI Taxonomy" id="29369"/>
    <lineage>
        <taxon>Bacteria</taxon>
        <taxon>Bacillati</taxon>
        <taxon>Bacillota</taxon>
        <taxon>Clostridia</taxon>
        <taxon>Eubacteriales</taxon>
        <taxon>Clostridiaceae</taxon>
        <taxon>Clostridium</taxon>
    </lineage>
</organism>
<feature type="domain" description="EAL" evidence="1">
    <location>
        <begin position="331"/>
        <end position="585"/>
    </location>
</feature>
<keyword evidence="4" id="KW-1185">Reference proteome</keyword>
<dbReference type="Proteomes" id="UP001299068">
    <property type="component" value="Unassembled WGS sequence"/>
</dbReference>
<reference evidence="3 4" key="1">
    <citation type="journal article" date="2021" name="Cell Host Microbe">
        <title>in vivo commensal control of Clostridioides difficile virulence.</title>
        <authorList>
            <person name="Girinathan B.P."/>
            <person name="Dibenedetto N."/>
            <person name="Worley J.N."/>
            <person name="Peltier J."/>
            <person name="Arrieta-Ortiz M.L."/>
            <person name="Rupa Christinal Immanuel S."/>
            <person name="Lavin R."/>
            <person name="Delaney M.L."/>
            <person name="Cummins C."/>
            <person name="Hoffmann M."/>
            <person name="Luo Y."/>
            <person name="Gonzalez-Escalona N."/>
            <person name="Allard M."/>
            <person name="Onderdonk A.B."/>
            <person name="Gerber G.K."/>
            <person name="Sonenshein A.L."/>
            <person name="Baliga N."/>
            <person name="Dupuy B."/>
            <person name="Bry L."/>
        </authorList>
    </citation>
    <scope>NUCLEOTIDE SEQUENCE [LARGE SCALE GENOMIC DNA]</scope>
    <source>
        <strain evidence="3 4">DSM 599</strain>
    </source>
</reference>
<dbReference type="PROSITE" id="PS50883">
    <property type="entry name" value="EAL"/>
    <property type="match status" value="1"/>
</dbReference>
<proteinExistence type="predicted"/>
<dbReference type="InterPro" id="IPR043128">
    <property type="entry name" value="Rev_trsase/Diguanyl_cyclase"/>
</dbReference>
<evidence type="ECO:0000313" key="3">
    <source>
        <dbReference type="EMBL" id="MBY0756212.1"/>
    </source>
</evidence>
<dbReference type="CDD" id="cd01948">
    <property type="entry name" value="EAL"/>
    <property type="match status" value="1"/>
</dbReference>
<dbReference type="EMBL" id="JAIKTU010000009">
    <property type="protein sequence ID" value="MBY0756212.1"/>
    <property type="molecule type" value="Genomic_DNA"/>
</dbReference>
<dbReference type="Pfam" id="PF00563">
    <property type="entry name" value="EAL"/>
    <property type="match status" value="1"/>
</dbReference>
<dbReference type="PROSITE" id="PS50887">
    <property type="entry name" value="GGDEF"/>
    <property type="match status" value="1"/>
</dbReference>
<dbReference type="InterPro" id="IPR001633">
    <property type="entry name" value="EAL_dom"/>
</dbReference>
<dbReference type="InterPro" id="IPR029787">
    <property type="entry name" value="Nucleotide_cyclase"/>
</dbReference>
<dbReference type="SUPFAM" id="SSF141868">
    <property type="entry name" value="EAL domain-like"/>
    <property type="match status" value="1"/>
</dbReference>
<evidence type="ECO:0000259" key="1">
    <source>
        <dbReference type="PROSITE" id="PS50883"/>
    </source>
</evidence>
<gene>
    <name evidence="3" type="ORF">K5V21_12225</name>
</gene>
<dbReference type="InterPro" id="IPR035919">
    <property type="entry name" value="EAL_sf"/>
</dbReference>
<evidence type="ECO:0000259" key="2">
    <source>
        <dbReference type="PROSITE" id="PS50887"/>
    </source>
</evidence>
<dbReference type="PANTHER" id="PTHR33121">
    <property type="entry name" value="CYCLIC DI-GMP PHOSPHODIESTERASE PDEF"/>
    <property type="match status" value="1"/>
</dbReference>
<dbReference type="SUPFAM" id="SSF55073">
    <property type="entry name" value="Nucleotide cyclase"/>
    <property type="match status" value="1"/>
</dbReference>
<name>A0ABS7L0C7_CLOSR</name>
<dbReference type="Gene3D" id="3.30.70.270">
    <property type="match status" value="1"/>
</dbReference>
<dbReference type="Gene3D" id="3.20.20.450">
    <property type="entry name" value="EAL domain"/>
    <property type="match status" value="1"/>
</dbReference>
<dbReference type="SMART" id="SM00267">
    <property type="entry name" value="GGDEF"/>
    <property type="match status" value="1"/>
</dbReference>
<protein>
    <submittedName>
        <fullName evidence="3">EAL domain-containing protein</fullName>
    </submittedName>
</protein>
<dbReference type="CDD" id="cd01949">
    <property type="entry name" value="GGDEF"/>
    <property type="match status" value="1"/>
</dbReference>
<evidence type="ECO:0000313" key="4">
    <source>
        <dbReference type="Proteomes" id="UP001299068"/>
    </source>
</evidence>
<dbReference type="InterPro" id="IPR000160">
    <property type="entry name" value="GGDEF_dom"/>
</dbReference>
<feature type="domain" description="GGDEF" evidence="2">
    <location>
        <begin position="189"/>
        <end position="322"/>
    </location>
</feature>
<dbReference type="NCBIfam" id="TIGR00254">
    <property type="entry name" value="GGDEF"/>
    <property type="match status" value="1"/>
</dbReference>
<dbReference type="Pfam" id="PF00990">
    <property type="entry name" value="GGDEF"/>
    <property type="match status" value="1"/>
</dbReference>
<sequence length="588" mass="67630">MKYHDRDIKNNEKVSALKLSDFAGKINIDNLIFTKNTYKYTRDTFIRWNPEEEKVQLVGGLVTAIFNIEECNVELTKDEFLLLLDGNSKVVFQGLINSLQNSNAINEFILKGINKDNNTYWFKCVFKKDNNAKDGFSYIGILTDITCEKVLQKKYNKIVEYDTTTGVPNKYFMKSVINSYLSRCEKCRDIGAFFLIDLDNFKFINDIFNHEVGDKLLYLIADELTSILTECSVIGRYSGDEFIIFEPNIKNIEDAEKFAKKIMKVFESPLNVKGKQLYITASIGIALSPHNGNDFNMLLKSADTAMYYAKKNGKNGYIFFNNGIYTELNRVYTLQRCLKNAMKDNELFVVFQPNVSLNDSKMHGMEALLRWNSRELGLVSANEIIPTAEATRLILPIGRFVLEEVFKKVKQLLLEGYDDFKIAVNLSELQLRYNTIIKDLEDLMEKYNIPLKYIEVEITESILMKSFDKNVKILNQIRELGGSVALDDFGTGYSSLNYLTKLPIDILKIDRSFVIDLMSNVKSRCIVENIIHLSHQLGIKVIAEGVEDVEQVIYLKSICCDKIQGYYFSKPDNFENVKKLFCKQFISK</sequence>
<dbReference type="PANTHER" id="PTHR33121:SF71">
    <property type="entry name" value="OXYGEN SENSOR PROTEIN DOSP"/>
    <property type="match status" value="1"/>
</dbReference>
<dbReference type="InterPro" id="IPR050706">
    <property type="entry name" value="Cyclic-di-GMP_PDE-like"/>
</dbReference>
<dbReference type="SMART" id="SM00052">
    <property type="entry name" value="EAL"/>
    <property type="match status" value="1"/>
</dbReference>